<reference evidence="2 3" key="1">
    <citation type="submission" date="2020-08" db="EMBL/GenBank/DDBJ databases">
        <title>Streptomyces sp. PSKA01 genome sequencing and assembly.</title>
        <authorList>
            <person name="Mandal S."/>
            <person name="Maiti P.K."/>
            <person name="Das P."/>
        </authorList>
    </citation>
    <scope>NUCLEOTIDE SEQUENCE [LARGE SCALE GENOMIC DNA]</scope>
    <source>
        <strain evidence="2 3">PSKA01</strain>
    </source>
</reference>
<sequence>MGVVVVRDTRLVQTAVIGDEHSDVPVVLPTEAIELDGFRHVHAHDTFWCGLLLGGCGAQLAHKLYVDRQCHFQHFPQVNGAPHACRRPKVGESSADHLYVKAAMSRSLLDHGLVGRFAFPPPIGSLLDLDLDLDGGVALRVHMDGTVPPDWEDDRIPVLGPGVVPEPGVFSRCPYVYRVRCESSRASRQVWIGTQSLAHPTEWVPLADCSWTDDGLITPAANEILRDRPSATAPPTDGHRAGALPENVTRFIRGLEAAQRTGTVEHVRRLCDGSGPFLETLAPAIRADAEQALAEARTWLAGHEDYQQRVFADLAQAVSEKRAWDVRSQLQTAAALTRRGASPAEQRVLTAARNFLRYQDHLPEPGSARPVLHPLLAPRPKRRRTPKAVPRPQQAPAEKKEKGKKEPNTARTERRERSAAVRQARATLNRLQKGSPLPADEQRKLTDELATAVQTAGDWLSTGERQQARSWIKKTSQAKKQSQARDRQGRRELPPHVLESAAAAVRGALKKTAREQTTTTWSRLKQQLGSALPHMTLADRVEVLTLVDQATPADQALLSSLVAAGDPDMMTSYRKVAAALGLDVPADDNDLRDILEADVQQVHQHWRRQ</sequence>
<feature type="compositionally biased region" description="Basic and acidic residues" evidence="1">
    <location>
        <begin position="397"/>
        <end position="419"/>
    </location>
</feature>
<dbReference type="AlphaFoldDB" id="A0A7X1J9T4"/>
<evidence type="ECO:0000313" key="2">
    <source>
        <dbReference type="EMBL" id="MBC2906781.1"/>
    </source>
</evidence>
<dbReference type="RefSeq" id="WP_186286724.1">
    <property type="nucleotide sequence ID" value="NZ_JACMSF010000058.1"/>
</dbReference>
<accession>A0A7X1J9T4</accession>
<feature type="compositionally biased region" description="Basic and acidic residues" evidence="1">
    <location>
        <begin position="483"/>
        <end position="494"/>
    </location>
</feature>
<feature type="region of interest" description="Disordered" evidence="1">
    <location>
        <begin position="456"/>
        <end position="495"/>
    </location>
</feature>
<proteinExistence type="predicted"/>
<evidence type="ECO:0000256" key="1">
    <source>
        <dbReference type="SAM" id="MobiDB-lite"/>
    </source>
</evidence>
<dbReference type="EMBL" id="JACMSF010000058">
    <property type="protein sequence ID" value="MBC2906781.1"/>
    <property type="molecule type" value="Genomic_DNA"/>
</dbReference>
<dbReference type="Proteomes" id="UP000584670">
    <property type="component" value="Unassembled WGS sequence"/>
</dbReference>
<evidence type="ECO:0000313" key="3">
    <source>
        <dbReference type="Proteomes" id="UP000584670"/>
    </source>
</evidence>
<organism evidence="2 3">
    <name type="scientific">Streptomyces cupreus</name>
    <dbReference type="NCBI Taxonomy" id="2759956"/>
    <lineage>
        <taxon>Bacteria</taxon>
        <taxon>Bacillati</taxon>
        <taxon>Actinomycetota</taxon>
        <taxon>Actinomycetes</taxon>
        <taxon>Kitasatosporales</taxon>
        <taxon>Streptomycetaceae</taxon>
        <taxon>Streptomyces</taxon>
    </lineage>
</organism>
<keyword evidence="3" id="KW-1185">Reference proteome</keyword>
<feature type="region of interest" description="Disordered" evidence="1">
    <location>
        <begin position="361"/>
        <end position="443"/>
    </location>
</feature>
<name>A0A7X1J9T4_9ACTN</name>
<protein>
    <submittedName>
        <fullName evidence="2">Uncharacterized protein</fullName>
    </submittedName>
</protein>
<comment type="caution">
    <text evidence="2">The sequence shown here is derived from an EMBL/GenBank/DDBJ whole genome shotgun (WGS) entry which is preliminary data.</text>
</comment>
<gene>
    <name evidence="2" type="ORF">H4N64_35725</name>
</gene>